<evidence type="ECO:0000259" key="2">
    <source>
        <dbReference type="Pfam" id="PF21113"/>
    </source>
</evidence>
<dbReference type="PANTHER" id="PTHR33171:SF17">
    <property type="entry name" value="LARA-LIKE N-TERMINAL DOMAIN-CONTAINING PROTEIN"/>
    <property type="match status" value="1"/>
</dbReference>
<dbReference type="InterPro" id="IPR048520">
    <property type="entry name" value="LarA_C"/>
</dbReference>
<dbReference type="Proteomes" id="UP000076268">
    <property type="component" value="Unassembled WGS sequence"/>
</dbReference>
<keyword evidence="4" id="KW-1185">Reference proteome</keyword>
<reference evidence="3 4" key="1">
    <citation type="submission" date="2016-02" db="EMBL/GenBank/DDBJ databases">
        <title>Anaerosporomusa subterraneum gen. nov., sp. nov., a spore-forming obligate anaerobe isolated from saprolite.</title>
        <authorList>
            <person name="Choi J.K."/>
            <person name="Shah M."/>
            <person name="Yee N."/>
        </authorList>
    </citation>
    <scope>NUCLEOTIDE SEQUENCE [LARGE SCALE GENOMIC DNA]</scope>
    <source>
        <strain evidence="3 4">RU4</strain>
    </source>
</reference>
<dbReference type="InterPro" id="IPR018657">
    <property type="entry name" value="LarA-like_N"/>
</dbReference>
<dbReference type="InterPro" id="IPR047926">
    <property type="entry name" value="Ni_dep_LarA"/>
</dbReference>
<dbReference type="EMBL" id="LSGP01000001">
    <property type="protein sequence ID" value="KYZ78127.1"/>
    <property type="molecule type" value="Genomic_DNA"/>
</dbReference>
<dbReference type="AlphaFoldDB" id="A0A154BW33"/>
<sequence>MIRVVKEFMLKYGTGEVALTVEEDDILQVIESNLITFDKPEAEIVQEALAHPIGSARLSELVHPGERVCVVIPDITRTWQKTDLYLPFLVEELQRGGVKDEDILFICAVGTHRGQTPEEHRQLLGPELADRFQVVDHDSCDKDNLVYLGKTTFGTPVWINKKAMECDHIVLTGGIVYHFLAGWAGGKKYILPGISAYETVMTNHALSLNPVRGEGPHPDVRSGNADNNLIHLDMLEAASFVRPTFLFNVITAEGRIAGAVAGHYIAAHDHGRAMVDAIDGVSIKEKADLVIATAGGSPKDVNLYQSIKTLINAREATKVGGTMIILTESPEGLGGNAEVQDMLLNYDSVLAREDALRSNYSISKYVAYFFCESAAKFDLILVSTLDTDLLKKANIKVVKTLDEALALVYAKRGKGLKTHIMPQGANTLPKLGK</sequence>
<organism evidence="3 4">
    <name type="scientific">Anaerosporomusa subterranea</name>
    <dbReference type="NCBI Taxonomy" id="1794912"/>
    <lineage>
        <taxon>Bacteria</taxon>
        <taxon>Bacillati</taxon>
        <taxon>Bacillota</taxon>
        <taxon>Negativicutes</taxon>
        <taxon>Acetonemataceae</taxon>
        <taxon>Anaerosporomusa</taxon>
    </lineage>
</organism>
<dbReference type="Gene3D" id="3.90.226.30">
    <property type="match status" value="1"/>
</dbReference>
<dbReference type="InterPro" id="IPR043166">
    <property type="entry name" value="LarA-like_C"/>
</dbReference>
<feature type="domain" description="LarA-like N-terminal" evidence="1">
    <location>
        <begin position="12"/>
        <end position="209"/>
    </location>
</feature>
<dbReference type="PANTHER" id="PTHR33171">
    <property type="entry name" value="LAR_N DOMAIN-CONTAINING PROTEIN"/>
    <property type="match status" value="1"/>
</dbReference>
<protein>
    <submittedName>
        <fullName evidence="3">Uncharacterized protein</fullName>
    </submittedName>
</protein>
<dbReference type="NCBIfam" id="NF033504">
    <property type="entry name" value="Ni_dep_LarA"/>
    <property type="match status" value="1"/>
</dbReference>
<dbReference type="GO" id="GO:0050043">
    <property type="term" value="F:lactate racemase activity"/>
    <property type="evidence" value="ECO:0007669"/>
    <property type="project" value="InterPro"/>
</dbReference>
<name>A0A154BW33_ANASB</name>
<dbReference type="Gene3D" id="3.40.50.11440">
    <property type="match status" value="1"/>
</dbReference>
<dbReference type="Pfam" id="PF21113">
    <property type="entry name" value="LarA_C"/>
    <property type="match status" value="1"/>
</dbReference>
<comment type="caution">
    <text evidence="3">The sequence shown here is derived from an EMBL/GenBank/DDBJ whole genome shotgun (WGS) entry which is preliminary data.</text>
</comment>
<gene>
    <name evidence="3" type="ORF">AXX12_00860</name>
</gene>
<accession>A0A154BW33</accession>
<evidence type="ECO:0000313" key="4">
    <source>
        <dbReference type="Proteomes" id="UP000076268"/>
    </source>
</evidence>
<feature type="domain" description="Lactate racemase C-terminal" evidence="2">
    <location>
        <begin position="284"/>
        <end position="425"/>
    </location>
</feature>
<proteinExistence type="predicted"/>
<dbReference type="InterPro" id="IPR048068">
    <property type="entry name" value="LarA-like"/>
</dbReference>
<evidence type="ECO:0000313" key="3">
    <source>
        <dbReference type="EMBL" id="KYZ78127.1"/>
    </source>
</evidence>
<dbReference type="STRING" id="1794912.AXX12_00860"/>
<evidence type="ECO:0000259" key="1">
    <source>
        <dbReference type="Pfam" id="PF09861"/>
    </source>
</evidence>
<dbReference type="Pfam" id="PF09861">
    <property type="entry name" value="Lar_N"/>
    <property type="match status" value="1"/>
</dbReference>